<gene>
    <name evidence="1" type="ORF">E2C01_052696</name>
</gene>
<evidence type="ECO:0000313" key="2">
    <source>
        <dbReference type="Proteomes" id="UP000324222"/>
    </source>
</evidence>
<accession>A0A5B7GM65</accession>
<evidence type="ECO:0000313" key="1">
    <source>
        <dbReference type="EMBL" id="MPC58689.1"/>
    </source>
</evidence>
<dbReference type="Proteomes" id="UP000324222">
    <property type="component" value="Unassembled WGS sequence"/>
</dbReference>
<organism evidence="1 2">
    <name type="scientific">Portunus trituberculatus</name>
    <name type="common">Swimming crab</name>
    <name type="synonym">Neptunus trituberculatus</name>
    <dbReference type="NCBI Taxonomy" id="210409"/>
    <lineage>
        <taxon>Eukaryota</taxon>
        <taxon>Metazoa</taxon>
        <taxon>Ecdysozoa</taxon>
        <taxon>Arthropoda</taxon>
        <taxon>Crustacea</taxon>
        <taxon>Multicrustacea</taxon>
        <taxon>Malacostraca</taxon>
        <taxon>Eumalacostraca</taxon>
        <taxon>Eucarida</taxon>
        <taxon>Decapoda</taxon>
        <taxon>Pleocyemata</taxon>
        <taxon>Brachyura</taxon>
        <taxon>Eubrachyura</taxon>
        <taxon>Portunoidea</taxon>
        <taxon>Portunidae</taxon>
        <taxon>Portuninae</taxon>
        <taxon>Portunus</taxon>
    </lineage>
</organism>
<name>A0A5B7GM65_PORTR</name>
<dbReference type="AlphaFoldDB" id="A0A5B7GM65"/>
<keyword evidence="2" id="KW-1185">Reference proteome</keyword>
<reference evidence="1 2" key="1">
    <citation type="submission" date="2019-05" db="EMBL/GenBank/DDBJ databases">
        <title>Another draft genome of Portunus trituberculatus and its Hox gene families provides insights of decapod evolution.</title>
        <authorList>
            <person name="Jeong J.-H."/>
            <person name="Song I."/>
            <person name="Kim S."/>
            <person name="Choi T."/>
            <person name="Kim D."/>
            <person name="Ryu S."/>
            <person name="Kim W."/>
        </authorList>
    </citation>
    <scope>NUCLEOTIDE SEQUENCE [LARGE SCALE GENOMIC DNA]</scope>
    <source>
        <tissue evidence="1">Muscle</tissue>
    </source>
</reference>
<dbReference type="EMBL" id="VSRR010015903">
    <property type="protein sequence ID" value="MPC58689.1"/>
    <property type="molecule type" value="Genomic_DNA"/>
</dbReference>
<comment type="caution">
    <text evidence="1">The sequence shown here is derived from an EMBL/GenBank/DDBJ whole genome shotgun (WGS) entry which is preliminary data.</text>
</comment>
<proteinExistence type="predicted"/>
<protein>
    <submittedName>
        <fullName evidence="1">Uncharacterized protein</fullName>
    </submittedName>
</protein>
<sequence length="105" mass="11940">MDKIQTLALGDPSDPKARMVPLYHGGSRKRACETWWNYEIRDTRRERVMIQSGGGNDSFRESEPMHSIRPTVRQEISCILHIILGKARPKICKSLGTFPVTTLNS</sequence>